<dbReference type="Proteomes" id="UP000242875">
    <property type="component" value="Unassembled WGS sequence"/>
</dbReference>
<name>A0A261XWT4_9FUNG</name>
<organism evidence="2 3">
    <name type="scientific">Bifiguratus adelaidae</name>
    <dbReference type="NCBI Taxonomy" id="1938954"/>
    <lineage>
        <taxon>Eukaryota</taxon>
        <taxon>Fungi</taxon>
        <taxon>Fungi incertae sedis</taxon>
        <taxon>Mucoromycota</taxon>
        <taxon>Mucoromycotina</taxon>
        <taxon>Endogonomycetes</taxon>
        <taxon>Endogonales</taxon>
        <taxon>Endogonales incertae sedis</taxon>
        <taxon>Bifiguratus</taxon>
    </lineage>
</organism>
<evidence type="ECO:0000256" key="1">
    <source>
        <dbReference type="SAM" id="MobiDB-lite"/>
    </source>
</evidence>
<sequence length="137" mass="15119">MPQLDAGARRSSDFHSFVGPSHGPPRSERSRSGASAASTTSERQAISSLKDRNTSLSLDYKALQKEHARLMEKYNHATKALNNATLEYAASLNRRAKADRETQKELESLKARVKELEIINQGLGDKVVGLVEKLAEQ</sequence>
<reference evidence="2 3" key="1">
    <citation type="journal article" date="2017" name="Mycologia">
        <title>Bifiguratus adelaidae, gen. et sp. nov., a new member of Mucoromycotina in endophytic and soil-dwelling habitats.</title>
        <authorList>
            <person name="Torres-Cruz T.J."/>
            <person name="Billingsley Tobias T.L."/>
            <person name="Almatruk M."/>
            <person name="Hesse C."/>
            <person name="Kuske C.R."/>
            <person name="Desiro A."/>
            <person name="Benucci G.M."/>
            <person name="Bonito G."/>
            <person name="Stajich J.E."/>
            <person name="Dunlap C."/>
            <person name="Arnold A.E."/>
            <person name="Porras-Alfaro A."/>
        </authorList>
    </citation>
    <scope>NUCLEOTIDE SEQUENCE [LARGE SCALE GENOMIC DNA]</scope>
    <source>
        <strain evidence="2 3">AZ0501</strain>
    </source>
</reference>
<feature type="region of interest" description="Disordered" evidence="1">
    <location>
        <begin position="1"/>
        <end position="51"/>
    </location>
</feature>
<dbReference type="AlphaFoldDB" id="A0A261XWT4"/>
<keyword evidence="3" id="KW-1185">Reference proteome</keyword>
<feature type="compositionally biased region" description="Low complexity" evidence="1">
    <location>
        <begin position="32"/>
        <end position="42"/>
    </location>
</feature>
<proteinExistence type="predicted"/>
<gene>
    <name evidence="2" type="ORF">BZG36_04422</name>
</gene>
<protein>
    <submittedName>
        <fullName evidence="2">Uncharacterized protein</fullName>
    </submittedName>
</protein>
<accession>A0A261XWT4</accession>
<evidence type="ECO:0000313" key="2">
    <source>
        <dbReference type="EMBL" id="OZJ02801.1"/>
    </source>
</evidence>
<dbReference type="EMBL" id="MVBO01000125">
    <property type="protein sequence ID" value="OZJ02801.1"/>
    <property type="molecule type" value="Genomic_DNA"/>
</dbReference>
<comment type="caution">
    <text evidence="2">The sequence shown here is derived from an EMBL/GenBank/DDBJ whole genome shotgun (WGS) entry which is preliminary data.</text>
</comment>
<evidence type="ECO:0000313" key="3">
    <source>
        <dbReference type="Proteomes" id="UP000242875"/>
    </source>
</evidence>